<evidence type="ECO:0000256" key="1">
    <source>
        <dbReference type="SAM" id="MobiDB-lite"/>
    </source>
</evidence>
<organism evidence="2 3">
    <name type="scientific">Clonostachys chloroleuca</name>
    <dbReference type="NCBI Taxonomy" id="1926264"/>
    <lineage>
        <taxon>Eukaryota</taxon>
        <taxon>Fungi</taxon>
        <taxon>Dikarya</taxon>
        <taxon>Ascomycota</taxon>
        <taxon>Pezizomycotina</taxon>
        <taxon>Sordariomycetes</taxon>
        <taxon>Hypocreomycetidae</taxon>
        <taxon>Hypocreales</taxon>
        <taxon>Bionectriaceae</taxon>
        <taxon>Clonostachys</taxon>
    </lineage>
</organism>
<evidence type="ECO:0000313" key="3">
    <source>
        <dbReference type="Proteomes" id="UP001160390"/>
    </source>
</evidence>
<accession>A0AA35Q3B8</accession>
<dbReference type="EMBL" id="CABFNP030000868">
    <property type="protein sequence ID" value="CAI6088739.1"/>
    <property type="molecule type" value="Genomic_DNA"/>
</dbReference>
<name>A0AA35Q3B8_9HYPO</name>
<reference evidence="2" key="1">
    <citation type="submission" date="2023-01" db="EMBL/GenBank/DDBJ databases">
        <authorList>
            <person name="Piombo E."/>
        </authorList>
    </citation>
    <scope>NUCLEOTIDE SEQUENCE</scope>
</reference>
<dbReference type="AlphaFoldDB" id="A0AA35Q3B8"/>
<gene>
    <name evidence="2" type="ORF">CCHLO57077_00008408</name>
</gene>
<dbReference type="Proteomes" id="UP001160390">
    <property type="component" value="Unassembled WGS sequence"/>
</dbReference>
<protein>
    <submittedName>
        <fullName evidence="2">Uncharacterized protein</fullName>
    </submittedName>
</protein>
<comment type="caution">
    <text evidence="2">The sequence shown here is derived from an EMBL/GenBank/DDBJ whole genome shotgun (WGS) entry which is preliminary data.</text>
</comment>
<feature type="region of interest" description="Disordered" evidence="1">
    <location>
        <begin position="12"/>
        <end position="31"/>
    </location>
</feature>
<keyword evidence="3" id="KW-1185">Reference proteome</keyword>
<proteinExistence type="predicted"/>
<sequence>MTIDVILGAQWGDEGVSPRSEPNTARHSDIDDTVYSEGKAGWYPAPGRATSLPSCRKFNEGTNSANSFHDPFAIDYLPVEHLLTLLKGGHNAGQSVCCEQNL</sequence>
<evidence type="ECO:0000313" key="2">
    <source>
        <dbReference type="EMBL" id="CAI6088739.1"/>
    </source>
</evidence>